<accession>A0A9P3BS91</accession>
<comment type="caution">
    <text evidence="1">The sequence shown here is derived from an EMBL/GenBank/DDBJ whole genome shotgun (WGS) entry which is preliminary data.</text>
</comment>
<evidence type="ECO:0000313" key="2">
    <source>
        <dbReference type="Proteomes" id="UP001043456"/>
    </source>
</evidence>
<dbReference type="GeneID" id="67000626"/>
<name>A0A9P3BS91_9EURO</name>
<evidence type="ECO:0000313" key="1">
    <source>
        <dbReference type="EMBL" id="GIJ92736.1"/>
    </source>
</evidence>
<dbReference type="RefSeq" id="XP_043163482.1">
    <property type="nucleotide sequence ID" value="XM_043307547.1"/>
</dbReference>
<gene>
    <name evidence="1" type="ORF">Asppvi_002014</name>
</gene>
<protein>
    <submittedName>
        <fullName evidence="1">Uncharacterized protein</fullName>
    </submittedName>
</protein>
<dbReference type="AlphaFoldDB" id="A0A9P3BS91"/>
<proteinExistence type="predicted"/>
<organism evidence="1 2">
    <name type="scientific">Aspergillus pseudoviridinutans</name>
    <dbReference type="NCBI Taxonomy" id="1517512"/>
    <lineage>
        <taxon>Eukaryota</taxon>
        <taxon>Fungi</taxon>
        <taxon>Dikarya</taxon>
        <taxon>Ascomycota</taxon>
        <taxon>Pezizomycotina</taxon>
        <taxon>Eurotiomycetes</taxon>
        <taxon>Eurotiomycetidae</taxon>
        <taxon>Eurotiales</taxon>
        <taxon>Aspergillaceae</taxon>
        <taxon>Aspergillus</taxon>
        <taxon>Aspergillus subgen. Fumigati</taxon>
    </lineage>
</organism>
<keyword evidence="2" id="KW-1185">Reference proteome</keyword>
<dbReference type="Proteomes" id="UP001043456">
    <property type="component" value="Unassembled WGS sequence"/>
</dbReference>
<dbReference type="EMBL" id="BHVY01000011">
    <property type="protein sequence ID" value="GIJ92736.1"/>
    <property type="molecule type" value="Genomic_DNA"/>
</dbReference>
<reference evidence="1 2" key="1">
    <citation type="submission" date="2018-10" db="EMBL/GenBank/DDBJ databases">
        <title>Pan-genome distribution and transcriptional activeness of fungal secondary metabolism genes in Aspergillus section Fumigati.</title>
        <authorList>
            <person name="Takahashi H."/>
            <person name="Umemura M."/>
            <person name="Ninomiya A."/>
            <person name="Kusuya Y."/>
            <person name="Urayama S."/>
            <person name="Shimizu M."/>
            <person name="Watanabe A."/>
            <person name="Kamei K."/>
            <person name="Yaguchi T."/>
            <person name="Hagiwara D."/>
        </authorList>
    </citation>
    <scope>NUCLEOTIDE SEQUENCE [LARGE SCALE GENOMIC DNA]</scope>
    <source>
        <strain evidence="1 2">IFM 55266</strain>
    </source>
</reference>
<sequence length="138" mass="15483">MTRRNSTFNVNNDILLNSLTSPLIRHIRQTTGQNLRENFRAGVAVFKGARASMSREEVYRWEEHYMSAFDLVTAYVKALESGVLVGKQLEVERERVFTRYAEAMNGLEGWTVEDDFFSGAPGSAWGGEALLKGCTGNN</sequence>